<feature type="repeat" description="PPR" evidence="3">
    <location>
        <begin position="102"/>
        <end position="136"/>
    </location>
</feature>
<evidence type="ECO:0000313" key="5">
    <source>
        <dbReference type="Proteomes" id="UP000712600"/>
    </source>
</evidence>
<evidence type="ECO:0000313" key="4">
    <source>
        <dbReference type="EMBL" id="KAF3570970.1"/>
    </source>
</evidence>
<dbReference type="Gene3D" id="1.25.40.10">
    <property type="entry name" value="Tetratricopeptide repeat domain"/>
    <property type="match status" value="1"/>
</dbReference>
<dbReference type="InterPro" id="IPR011990">
    <property type="entry name" value="TPR-like_helical_dom_sf"/>
</dbReference>
<dbReference type="Proteomes" id="UP000712600">
    <property type="component" value="Unassembled WGS sequence"/>
</dbReference>
<dbReference type="NCBIfam" id="TIGR00756">
    <property type="entry name" value="PPR"/>
    <property type="match status" value="1"/>
</dbReference>
<organism evidence="4 5">
    <name type="scientific">Brassica cretica</name>
    <name type="common">Mustard</name>
    <dbReference type="NCBI Taxonomy" id="69181"/>
    <lineage>
        <taxon>Eukaryota</taxon>
        <taxon>Viridiplantae</taxon>
        <taxon>Streptophyta</taxon>
        <taxon>Embryophyta</taxon>
        <taxon>Tracheophyta</taxon>
        <taxon>Spermatophyta</taxon>
        <taxon>Magnoliopsida</taxon>
        <taxon>eudicotyledons</taxon>
        <taxon>Gunneridae</taxon>
        <taxon>Pentapetalae</taxon>
        <taxon>rosids</taxon>
        <taxon>malvids</taxon>
        <taxon>Brassicales</taxon>
        <taxon>Brassicaceae</taxon>
        <taxon>Brassiceae</taxon>
        <taxon>Brassica</taxon>
    </lineage>
</organism>
<comment type="caution">
    <text evidence="4">The sequence shown here is derived from an EMBL/GenBank/DDBJ whole genome shotgun (WGS) entry which is preliminary data.</text>
</comment>
<reference evidence="4" key="1">
    <citation type="submission" date="2019-12" db="EMBL/GenBank/DDBJ databases">
        <title>Genome sequencing and annotation of Brassica cretica.</title>
        <authorList>
            <person name="Studholme D.J."/>
            <person name="Sarris P."/>
        </authorList>
    </citation>
    <scope>NUCLEOTIDE SEQUENCE</scope>
    <source>
        <strain evidence="4">PFS-109/04</strain>
        <tissue evidence="4">Leaf</tissue>
    </source>
</reference>
<accession>A0A8S9RDS3</accession>
<evidence type="ECO:0000256" key="1">
    <source>
        <dbReference type="ARBA" id="ARBA00007626"/>
    </source>
</evidence>
<dbReference type="Pfam" id="PF13041">
    <property type="entry name" value="PPR_2"/>
    <property type="match status" value="1"/>
</dbReference>
<proteinExistence type="inferred from homology"/>
<gene>
    <name evidence="4" type="ORF">F2Q69_00063520</name>
</gene>
<keyword evidence="2" id="KW-0677">Repeat</keyword>
<evidence type="ECO:0008006" key="6">
    <source>
        <dbReference type="Google" id="ProtNLM"/>
    </source>
</evidence>
<protein>
    <recommendedName>
        <fullName evidence="6">Pentatricopeptide repeat-containing protein</fullName>
    </recommendedName>
</protein>
<dbReference type="InterPro" id="IPR002885">
    <property type="entry name" value="PPR_rpt"/>
</dbReference>
<name>A0A8S9RDS3_BRACR</name>
<dbReference type="EMBL" id="QGKX02000095">
    <property type="protein sequence ID" value="KAF3570970.1"/>
    <property type="molecule type" value="Genomic_DNA"/>
</dbReference>
<evidence type="ECO:0000256" key="2">
    <source>
        <dbReference type="ARBA" id="ARBA00022737"/>
    </source>
</evidence>
<dbReference type="AlphaFoldDB" id="A0A8S9RDS3"/>
<dbReference type="PANTHER" id="PTHR47941">
    <property type="entry name" value="PENTATRICOPEPTIDE REPEAT-CONTAINING PROTEIN 3, MITOCHONDRIAL"/>
    <property type="match status" value="1"/>
</dbReference>
<sequence length="194" mass="22561">MGLFPIWLFSSHVRGGLIRRARRFYVVVTQSISHSEKVEKEGQFKVKALEINETGVLQVLTSLKDHPYRALSFLKRIEGKGNFSWLPSLRHCYQKPLETTPDKHTYTTMINTYCLMERFDEAYGFFKDMKKKRVVPDLATYTMIQDHIPELRMGKLKMRKLFFVTWLKAGVEPDDVAYAALINGCCKNKCEDKA</sequence>
<dbReference type="PROSITE" id="PS51375">
    <property type="entry name" value="PPR"/>
    <property type="match status" value="1"/>
</dbReference>
<dbReference type="Pfam" id="PF01535">
    <property type="entry name" value="PPR"/>
    <property type="match status" value="1"/>
</dbReference>
<comment type="similarity">
    <text evidence="1">Belongs to the PPR family. P subfamily.</text>
</comment>
<evidence type="ECO:0000256" key="3">
    <source>
        <dbReference type="PROSITE-ProRule" id="PRU00708"/>
    </source>
</evidence>